<feature type="signal peptide" evidence="1">
    <location>
        <begin position="1"/>
        <end position="33"/>
    </location>
</feature>
<dbReference type="OrthoDB" id="653285at2759"/>
<dbReference type="InterPro" id="IPR038975">
    <property type="entry name" value="THNL"/>
</dbReference>
<name>A0A2P5CCY7_TREOI</name>
<dbReference type="PANTHER" id="PTHR36312">
    <property type="entry name" value="THIONIN-LIKE PROTEIN 1"/>
    <property type="match status" value="1"/>
</dbReference>
<proteinExistence type="predicted"/>
<feature type="chain" id="PRO_5015190384" evidence="1">
    <location>
        <begin position="34"/>
        <end position="140"/>
    </location>
</feature>
<keyword evidence="1" id="KW-0732">Signal</keyword>
<keyword evidence="3" id="KW-1185">Reference proteome</keyword>
<evidence type="ECO:0000313" key="3">
    <source>
        <dbReference type="Proteomes" id="UP000237000"/>
    </source>
</evidence>
<accession>A0A2P5CCY7</accession>
<dbReference type="PANTHER" id="PTHR36312:SF15">
    <property type="entry name" value="THIONIN-LIKE PROTEIN"/>
    <property type="match status" value="1"/>
</dbReference>
<gene>
    <name evidence="2" type="ORF">TorRG33x02_289640</name>
</gene>
<dbReference type="AlphaFoldDB" id="A0A2P5CCY7"/>
<organism evidence="2 3">
    <name type="scientific">Trema orientale</name>
    <name type="common">Charcoal tree</name>
    <name type="synonym">Celtis orientalis</name>
    <dbReference type="NCBI Taxonomy" id="63057"/>
    <lineage>
        <taxon>Eukaryota</taxon>
        <taxon>Viridiplantae</taxon>
        <taxon>Streptophyta</taxon>
        <taxon>Embryophyta</taxon>
        <taxon>Tracheophyta</taxon>
        <taxon>Spermatophyta</taxon>
        <taxon>Magnoliopsida</taxon>
        <taxon>eudicotyledons</taxon>
        <taxon>Gunneridae</taxon>
        <taxon>Pentapetalae</taxon>
        <taxon>rosids</taxon>
        <taxon>fabids</taxon>
        <taxon>Rosales</taxon>
        <taxon>Cannabaceae</taxon>
        <taxon>Trema</taxon>
    </lineage>
</organism>
<dbReference type="InParanoid" id="A0A2P5CCY7"/>
<dbReference type="Proteomes" id="UP000237000">
    <property type="component" value="Unassembled WGS sequence"/>
</dbReference>
<dbReference type="EMBL" id="JXTC01000380">
    <property type="protein sequence ID" value="PON58929.1"/>
    <property type="molecule type" value="Genomic_DNA"/>
</dbReference>
<comment type="caution">
    <text evidence="2">The sequence shown here is derived from an EMBL/GenBank/DDBJ whole genome shotgun (WGS) entry which is preliminary data.</text>
</comment>
<sequence>MKMKKKMEEKRVVMRSVLMVWLVLGILVEPTRASFKSCYGSCFLICLITPNHSAFGCSFQCLKDCILQPPNTHLPAQSHTLTRTTTNTTTTTKNKNNVIYFCKLGCASSLCTNISSKNDPRSEKVERCVDSCSETCTTNN</sequence>
<reference evidence="3" key="1">
    <citation type="submission" date="2016-06" db="EMBL/GenBank/DDBJ databases">
        <title>Parallel loss of symbiosis genes in relatives of nitrogen-fixing non-legume Parasponia.</title>
        <authorList>
            <person name="Van Velzen R."/>
            <person name="Holmer R."/>
            <person name="Bu F."/>
            <person name="Rutten L."/>
            <person name="Van Zeijl A."/>
            <person name="Liu W."/>
            <person name="Santuari L."/>
            <person name="Cao Q."/>
            <person name="Sharma T."/>
            <person name="Shen D."/>
            <person name="Roswanjaya Y."/>
            <person name="Wardhani T."/>
            <person name="Kalhor M.S."/>
            <person name="Jansen J."/>
            <person name="Van den Hoogen J."/>
            <person name="Gungor B."/>
            <person name="Hartog M."/>
            <person name="Hontelez J."/>
            <person name="Verver J."/>
            <person name="Yang W.-C."/>
            <person name="Schijlen E."/>
            <person name="Repin R."/>
            <person name="Schilthuizen M."/>
            <person name="Schranz E."/>
            <person name="Heidstra R."/>
            <person name="Miyata K."/>
            <person name="Fedorova E."/>
            <person name="Kohlen W."/>
            <person name="Bisseling T."/>
            <person name="Smit S."/>
            <person name="Geurts R."/>
        </authorList>
    </citation>
    <scope>NUCLEOTIDE SEQUENCE [LARGE SCALE GENOMIC DNA]</scope>
    <source>
        <strain evidence="3">cv. RG33-2</strain>
    </source>
</reference>
<evidence type="ECO:0000313" key="2">
    <source>
        <dbReference type="EMBL" id="PON58929.1"/>
    </source>
</evidence>
<protein>
    <submittedName>
        <fullName evidence="2">Thionin-like protein</fullName>
    </submittedName>
</protein>
<evidence type="ECO:0000256" key="1">
    <source>
        <dbReference type="SAM" id="SignalP"/>
    </source>
</evidence>